<gene>
    <name evidence="10" type="ORF">CC84DRAFT_1223532</name>
</gene>
<dbReference type="Pfam" id="PF20684">
    <property type="entry name" value="Fung_rhodopsin"/>
    <property type="match status" value="1"/>
</dbReference>
<evidence type="ECO:0000313" key="11">
    <source>
        <dbReference type="Proteomes" id="UP000077069"/>
    </source>
</evidence>
<evidence type="ECO:0000256" key="5">
    <source>
        <dbReference type="ARBA" id="ARBA00038359"/>
    </source>
</evidence>
<evidence type="ECO:0000256" key="6">
    <source>
        <dbReference type="SAM" id="MobiDB-lite"/>
    </source>
</evidence>
<dbReference type="InParanoid" id="A0A177BW98"/>
<evidence type="ECO:0000259" key="9">
    <source>
        <dbReference type="Pfam" id="PF20684"/>
    </source>
</evidence>
<feature type="transmembrane region" description="Helical" evidence="7">
    <location>
        <begin position="70"/>
        <end position="89"/>
    </location>
</feature>
<keyword evidence="4 7" id="KW-0472">Membrane</keyword>
<comment type="subcellular location">
    <subcellularLocation>
        <location evidence="1">Membrane</location>
        <topology evidence="1">Multi-pass membrane protein</topology>
    </subcellularLocation>
</comment>
<dbReference type="PANTHER" id="PTHR33048">
    <property type="entry name" value="PTH11-LIKE INTEGRAL MEMBRANE PROTEIN (AFU_ORTHOLOGUE AFUA_5G11245)"/>
    <property type="match status" value="1"/>
</dbReference>
<evidence type="ECO:0000256" key="8">
    <source>
        <dbReference type="SAM" id="SignalP"/>
    </source>
</evidence>
<dbReference type="AlphaFoldDB" id="A0A177BW98"/>
<keyword evidence="2 7" id="KW-0812">Transmembrane</keyword>
<sequence>MPVPPLRRVLAFILLASVDIECQCSSRNSTKLLQPCFESACTYDETFATLRAQASVCNRPHDSLSNSIRITAWVSGIAPIIVTAMRFASRHLGGNNFWWDDWVHLASVILVIPMTVFLLLNVEAGIGHHIWDLTYARVVAVGRWTYITTIFWGLEMILLKYSILCLYLRIFPNVWLKRFVFAFMAFTAAFTLPLIGLAAFQCTPIHAIWDLQAQKTAKCIDWIAVLRLTVVYEIIAEIVLFSLPIPIVLKLQMKTAKKIQLMVFFGMGICVIAMAIARVPFLPGVVDTDDQTYTVTPTSILGFAGSGVAHVCAAVPTVKNFTRFCSNGFKQERKFSSTYAKESTLDSSGKRSYKSLQDNKNNATASQTIRSAQQVSRGTSRDTLAHLQLSSIMDAEDGSAVMELHPVLTAAEGGLHPHGGRDREQEKNAWTERIPEQPPKADSASDEAILHNDPYR</sequence>
<feature type="region of interest" description="Disordered" evidence="6">
    <location>
        <begin position="348"/>
        <end position="381"/>
    </location>
</feature>
<feature type="region of interest" description="Disordered" evidence="6">
    <location>
        <begin position="411"/>
        <end position="456"/>
    </location>
</feature>
<evidence type="ECO:0000313" key="10">
    <source>
        <dbReference type="EMBL" id="OAF98787.1"/>
    </source>
</evidence>
<evidence type="ECO:0000256" key="4">
    <source>
        <dbReference type="ARBA" id="ARBA00023136"/>
    </source>
</evidence>
<feature type="chain" id="PRO_5008057397" description="Rhodopsin domain-containing protein" evidence="8">
    <location>
        <begin position="25"/>
        <end position="456"/>
    </location>
</feature>
<feature type="transmembrane region" description="Helical" evidence="7">
    <location>
        <begin position="101"/>
        <end position="124"/>
    </location>
</feature>
<evidence type="ECO:0000256" key="1">
    <source>
        <dbReference type="ARBA" id="ARBA00004141"/>
    </source>
</evidence>
<dbReference type="Proteomes" id="UP000077069">
    <property type="component" value="Unassembled WGS sequence"/>
</dbReference>
<dbReference type="GO" id="GO:0016020">
    <property type="term" value="C:membrane"/>
    <property type="evidence" value="ECO:0007669"/>
    <property type="project" value="UniProtKB-SubCell"/>
</dbReference>
<evidence type="ECO:0000256" key="2">
    <source>
        <dbReference type="ARBA" id="ARBA00022692"/>
    </source>
</evidence>
<dbReference type="InterPro" id="IPR049326">
    <property type="entry name" value="Rhodopsin_dom_fungi"/>
</dbReference>
<dbReference type="STRING" id="1460663.A0A177BW98"/>
<feature type="domain" description="Rhodopsin" evidence="9">
    <location>
        <begin position="85"/>
        <end position="321"/>
    </location>
</feature>
<dbReference type="EMBL" id="KV441564">
    <property type="protein sequence ID" value="OAF98787.1"/>
    <property type="molecule type" value="Genomic_DNA"/>
</dbReference>
<name>A0A177BW98_9PLEO</name>
<keyword evidence="11" id="KW-1185">Reference proteome</keyword>
<evidence type="ECO:0000256" key="3">
    <source>
        <dbReference type="ARBA" id="ARBA00022989"/>
    </source>
</evidence>
<feature type="transmembrane region" description="Helical" evidence="7">
    <location>
        <begin position="230"/>
        <end position="249"/>
    </location>
</feature>
<protein>
    <recommendedName>
        <fullName evidence="9">Rhodopsin domain-containing protein</fullName>
    </recommendedName>
</protein>
<accession>A0A177BW98</accession>
<reference evidence="10 11" key="1">
    <citation type="submission" date="2016-05" db="EMBL/GenBank/DDBJ databases">
        <title>Comparative analysis of secretome profiles of manganese(II)-oxidizing ascomycete fungi.</title>
        <authorList>
            <consortium name="DOE Joint Genome Institute"/>
            <person name="Zeiner C.A."/>
            <person name="Purvine S.O."/>
            <person name="Zink E.M."/>
            <person name="Wu S."/>
            <person name="Pasa-Tolic L."/>
            <person name="Chaput D.L."/>
            <person name="Haridas S."/>
            <person name="Grigoriev I.V."/>
            <person name="Santelli C.M."/>
            <person name="Hansel C.M."/>
        </authorList>
    </citation>
    <scope>NUCLEOTIDE SEQUENCE [LARGE SCALE GENOMIC DNA]</scope>
    <source>
        <strain evidence="10 11">AP3s5-JAC2a</strain>
    </source>
</reference>
<keyword evidence="3 7" id="KW-1133">Transmembrane helix</keyword>
<dbReference type="PANTHER" id="PTHR33048:SF19">
    <property type="entry name" value="MEMBRANE PROTEIN PTH11-LIKE, PUTATIVE (AFU_ORTHOLOGUE AFUA_1G14080)-RELATED"/>
    <property type="match status" value="1"/>
</dbReference>
<feature type="signal peptide" evidence="8">
    <location>
        <begin position="1"/>
        <end position="24"/>
    </location>
</feature>
<feature type="transmembrane region" description="Helical" evidence="7">
    <location>
        <begin position="261"/>
        <end position="281"/>
    </location>
</feature>
<feature type="transmembrane region" description="Helical" evidence="7">
    <location>
        <begin position="179"/>
        <end position="200"/>
    </location>
</feature>
<dbReference type="InterPro" id="IPR052337">
    <property type="entry name" value="SAT4-like"/>
</dbReference>
<dbReference type="GeneID" id="28766986"/>
<proteinExistence type="inferred from homology"/>
<evidence type="ECO:0000256" key="7">
    <source>
        <dbReference type="SAM" id="Phobius"/>
    </source>
</evidence>
<dbReference type="OrthoDB" id="2496787at2759"/>
<organism evidence="10 11">
    <name type="scientific">Paraphaeosphaeria sporulosa</name>
    <dbReference type="NCBI Taxonomy" id="1460663"/>
    <lineage>
        <taxon>Eukaryota</taxon>
        <taxon>Fungi</taxon>
        <taxon>Dikarya</taxon>
        <taxon>Ascomycota</taxon>
        <taxon>Pezizomycotina</taxon>
        <taxon>Dothideomycetes</taxon>
        <taxon>Pleosporomycetidae</taxon>
        <taxon>Pleosporales</taxon>
        <taxon>Massarineae</taxon>
        <taxon>Didymosphaeriaceae</taxon>
        <taxon>Paraphaeosphaeria</taxon>
    </lineage>
</organism>
<feature type="transmembrane region" description="Helical" evidence="7">
    <location>
        <begin position="144"/>
        <end position="167"/>
    </location>
</feature>
<keyword evidence="8" id="KW-0732">Signal</keyword>
<feature type="compositionally biased region" description="Polar residues" evidence="6">
    <location>
        <begin position="354"/>
        <end position="378"/>
    </location>
</feature>
<comment type="similarity">
    <text evidence="5">Belongs to the SAT4 family.</text>
</comment>
<dbReference type="RefSeq" id="XP_018029153.1">
    <property type="nucleotide sequence ID" value="XM_018183500.1"/>
</dbReference>
<feature type="compositionally biased region" description="Basic and acidic residues" evidence="6">
    <location>
        <begin position="419"/>
        <end position="435"/>
    </location>
</feature>